<reference evidence="2 3" key="1">
    <citation type="journal article" date="2016" name="Genome Biol. Evol.">
        <title>Gene Family Evolution Reflects Adaptation to Soil Environmental Stressors in the Genome of the Collembolan Orchesella cincta.</title>
        <authorList>
            <person name="Faddeeva-Vakhrusheva A."/>
            <person name="Derks M.F."/>
            <person name="Anvar S.Y."/>
            <person name="Agamennone V."/>
            <person name="Suring W."/>
            <person name="Smit S."/>
            <person name="van Straalen N.M."/>
            <person name="Roelofs D."/>
        </authorList>
    </citation>
    <scope>NUCLEOTIDE SEQUENCE [LARGE SCALE GENOMIC DNA]</scope>
    <source>
        <tissue evidence="2">Mixed pool</tissue>
    </source>
</reference>
<dbReference type="EMBL" id="LJIJ01000639">
    <property type="protein sequence ID" value="ODM95650.1"/>
    <property type="molecule type" value="Genomic_DNA"/>
</dbReference>
<protein>
    <submittedName>
        <fullName evidence="2">Uncharacterized protein</fullName>
    </submittedName>
</protein>
<dbReference type="AlphaFoldDB" id="A0A1D2MRC1"/>
<feature type="compositionally biased region" description="Basic residues" evidence="1">
    <location>
        <begin position="228"/>
        <end position="237"/>
    </location>
</feature>
<feature type="region of interest" description="Disordered" evidence="1">
    <location>
        <begin position="1"/>
        <end position="98"/>
    </location>
</feature>
<comment type="caution">
    <text evidence="2">The sequence shown here is derived from an EMBL/GenBank/DDBJ whole genome shotgun (WGS) entry which is preliminary data.</text>
</comment>
<evidence type="ECO:0000313" key="2">
    <source>
        <dbReference type="EMBL" id="ODM95650.1"/>
    </source>
</evidence>
<evidence type="ECO:0000313" key="3">
    <source>
        <dbReference type="Proteomes" id="UP000094527"/>
    </source>
</evidence>
<name>A0A1D2MRC1_ORCCI</name>
<keyword evidence="3" id="KW-1185">Reference proteome</keyword>
<feature type="compositionally biased region" description="Low complexity" evidence="1">
    <location>
        <begin position="44"/>
        <end position="54"/>
    </location>
</feature>
<evidence type="ECO:0000256" key="1">
    <source>
        <dbReference type="SAM" id="MobiDB-lite"/>
    </source>
</evidence>
<sequence>MNNSGKKRPLGEYQGENSGENQTKRRRYDNVVLVRGRRRRRNRNNAVNNDAAAVPQRDIRTGGESSSNLQSRPVTAGKRKKPGDEQPVVPPEDKSADENDIISELTKQFKKARLRPVFFTISSFVEQTVDEVGFTMADEPETTEVTIRLSLPIRATRHHVENAELSDEASLTLSQNVNAGNANVNGSSGGTLNSTAAELGDNYTTTSSVFVFKAGRVDNDGDEDGERKFKKMKTSQD</sequence>
<dbReference type="Proteomes" id="UP000094527">
    <property type="component" value="Unassembled WGS sequence"/>
</dbReference>
<accession>A0A1D2MRC1</accession>
<feature type="region of interest" description="Disordered" evidence="1">
    <location>
        <begin position="215"/>
        <end position="237"/>
    </location>
</feature>
<feature type="compositionally biased region" description="Polar residues" evidence="1">
    <location>
        <begin position="63"/>
        <end position="73"/>
    </location>
</feature>
<dbReference type="OrthoDB" id="10647625at2759"/>
<gene>
    <name evidence="2" type="ORF">Ocin01_11026</name>
</gene>
<organism evidence="2 3">
    <name type="scientific">Orchesella cincta</name>
    <name type="common">Springtail</name>
    <name type="synonym">Podura cincta</name>
    <dbReference type="NCBI Taxonomy" id="48709"/>
    <lineage>
        <taxon>Eukaryota</taxon>
        <taxon>Metazoa</taxon>
        <taxon>Ecdysozoa</taxon>
        <taxon>Arthropoda</taxon>
        <taxon>Hexapoda</taxon>
        <taxon>Collembola</taxon>
        <taxon>Entomobryomorpha</taxon>
        <taxon>Entomobryoidea</taxon>
        <taxon>Orchesellidae</taxon>
        <taxon>Orchesellinae</taxon>
        <taxon>Orchesella</taxon>
    </lineage>
</organism>
<proteinExistence type="predicted"/>